<feature type="region of interest" description="Disordered" evidence="1">
    <location>
        <begin position="138"/>
        <end position="160"/>
    </location>
</feature>
<feature type="compositionally biased region" description="Polar residues" evidence="1">
    <location>
        <begin position="140"/>
        <end position="155"/>
    </location>
</feature>
<keyword evidence="2" id="KW-1185">Reference proteome</keyword>
<proteinExistence type="predicted"/>
<name>A0A1I8F7D1_9PLAT</name>
<protein>
    <submittedName>
        <fullName evidence="3">SANT domain-containing protein</fullName>
    </submittedName>
</protein>
<sequence length="355" mass="38925">SFRKPAYAREFKQDPESLLRLVAVLDRLRHLPTRPVRCCSCPPAFKKPARRPAKDMQTQARSSLEDFRDEIVKDGAAQVAAVEAARRWRKRRSRGGISAAAVLRQTAPCTELTLKVAEVSCQQLHDFGDTAHEILARENAASSSMRGRQQQQPASNRRRKTRCLAPISGQTLANLLADSGQPGLSTTQIRLCGPFSCSIIIDTFRTRLERLQKCGAASLLELGGEVASVAAPGSGVVRRPTNGSVTVVAGIVTGILGASSASAPIQSMPVLLSSVVPLCHWARVLEIVMEKNKPLSQQRMASEMPGKVHYDQCFLPPFTGFLHQLLFNFYCAFICLPSTDLKSVRSVFNYFYAVD</sequence>
<reference evidence="3" key="1">
    <citation type="submission" date="2016-11" db="UniProtKB">
        <authorList>
            <consortium name="WormBaseParasite"/>
        </authorList>
    </citation>
    <scope>IDENTIFICATION</scope>
</reference>
<dbReference type="WBParaSite" id="maker-unitig_22772-snap-gene-0.1-mRNA-1">
    <property type="protein sequence ID" value="maker-unitig_22772-snap-gene-0.1-mRNA-1"/>
    <property type="gene ID" value="maker-unitig_22772-snap-gene-0.1"/>
</dbReference>
<dbReference type="AlphaFoldDB" id="A0A1I8F7D1"/>
<organism evidence="2 3">
    <name type="scientific">Macrostomum lignano</name>
    <dbReference type="NCBI Taxonomy" id="282301"/>
    <lineage>
        <taxon>Eukaryota</taxon>
        <taxon>Metazoa</taxon>
        <taxon>Spiralia</taxon>
        <taxon>Lophotrochozoa</taxon>
        <taxon>Platyhelminthes</taxon>
        <taxon>Rhabditophora</taxon>
        <taxon>Macrostomorpha</taxon>
        <taxon>Macrostomida</taxon>
        <taxon>Macrostomidae</taxon>
        <taxon>Macrostomum</taxon>
    </lineage>
</organism>
<evidence type="ECO:0000313" key="3">
    <source>
        <dbReference type="WBParaSite" id="maker-unitig_22772-snap-gene-0.1-mRNA-1"/>
    </source>
</evidence>
<dbReference type="Proteomes" id="UP000095280">
    <property type="component" value="Unplaced"/>
</dbReference>
<accession>A0A1I8F7D1</accession>
<evidence type="ECO:0000256" key="1">
    <source>
        <dbReference type="SAM" id="MobiDB-lite"/>
    </source>
</evidence>
<evidence type="ECO:0000313" key="2">
    <source>
        <dbReference type="Proteomes" id="UP000095280"/>
    </source>
</evidence>